<dbReference type="Proteomes" id="UP001448614">
    <property type="component" value="Unassembled WGS sequence"/>
</dbReference>
<reference evidence="1 2" key="1">
    <citation type="journal article" date="2024" name="Appl. Microbiol. Biotechnol.">
        <title>Biosynthetic gene clusters with biotechnological applications in novel Antarctic isolates from Actinomycetota.</title>
        <authorList>
            <person name="Bruna P."/>
            <person name="Nunez-Montero K."/>
            <person name="Contreras M.J."/>
            <person name="Leal K."/>
            <person name="Garcia M."/>
            <person name="Abanto M."/>
            <person name="Barrientos L."/>
        </authorList>
    </citation>
    <scope>NUCLEOTIDE SEQUENCE [LARGE SCALE GENOMIC DNA]</scope>
    <source>
        <strain evidence="1 2">Se16.17</strain>
    </source>
</reference>
<keyword evidence="2" id="KW-1185">Reference proteome</keyword>
<sequence>MPASSSRADSARPSETRRFATGRQFELRRGAALAVITELAAGLRLYSRDGIQLTESYGDDQIPPGATGITLAPWANRVEDGVWYLEGKKQQLDITEVSRNNASHGLLRNAAYALVDESEFSVTLQATVFPQHGYPFLVRHTVRYELDENMDLRVQQTLVNDSQDRAPFVLGAHPYLRLGDVAPEDLVLTVNARTRLVADERLIPRSTAAADGQYDLSGGTAVGDLLIDVALTDLTYDGGLARHTLAAPDGRSVSLEQDETCPYVHVFVTDTFPGRSKAVAIEPMTGPANAFNSGDGLRWLDPGEAFTMAWGISASL</sequence>
<gene>
    <name evidence="1" type="ORF">V3C41_01120</name>
</gene>
<dbReference type="InterPro" id="IPR037480">
    <property type="entry name" value="YihR-like"/>
</dbReference>
<dbReference type="Pfam" id="PF01263">
    <property type="entry name" value="Aldose_epim"/>
    <property type="match status" value="1"/>
</dbReference>
<comment type="caution">
    <text evidence="1">The sequence shown here is derived from an EMBL/GenBank/DDBJ whole genome shotgun (WGS) entry which is preliminary data.</text>
</comment>
<dbReference type="RefSeq" id="WP_347781597.1">
    <property type="nucleotide sequence ID" value="NZ_JBBMFV010000002.1"/>
</dbReference>
<dbReference type="Gene3D" id="2.70.98.10">
    <property type="match status" value="1"/>
</dbReference>
<dbReference type="CDD" id="cd09022">
    <property type="entry name" value="Aldose_epim_Ec_YihR"/>
    <property type="match status" value="1"/>
</dbReference>
<proteinExistence type="predicted"/>
<dbReference type="SUPFAM" id="SSF74650">
    <property type="entry name" value="Galactose mutarotase-like"/>
    <property type="match status" value="1"/>
</dbReference>
<evidence type="ECO:0000313" key="1">
    <source>
        <dbReference type="EMBL" id="MEO3939666.1"/>
    </source>
</evidence>
<dbReference type="InterPro" id="IPR011013">
    <property type="entry name" value="Gal_mutarotase_sf_dom"/>
</dbReference>
<dbReference type="EMBL" id="JBBMFV010000002">
    <property type="protein sequence ID" value="MEO3939666.1"/>
    <property type="molecule type" value="Genomic_DNA"/>
</dbReference>
<dbReference type="InterPro" id="IPR014718">
    <property type="entry name" value="GH-type_carb-bd"/>
</dbReference>
<dbReference type="InterPro" id="IPR008183">
    <property type="entry name" value="Aldose_1/G6P_1-epimerase"/>
</dbReference>
<evidence type="ECO:0000313" key="2">
    <source>
        <dbReference type="Proteomes" id="UP001448614"/>
    </source>
</evidence>
<accession>A0ABV0GM96</accession>
<name>A0ABV0GM96_PAENI</name>
<organism evidence="1 2">
    <name type="scientific">Paenarthrobacter nicotinovorans</name>
    <name type="common">Arthrobacter nicotinovorans</name>
    <dbReference type="NCBI Taxonomy" id="29320"/>
    <lineage>
        <taxon>Bacteria</taxon>
        <taxon>Bacillati</taxon>
        <taxon>Actinomycetota</taxon>
        <taxon>Actinomycetes</taxon>
        <taxon>Micrococcales</taxon>
        <taxon>Micrococcaceae</taxon>
        <taxon>Paenarthrobacter</taxon>
    </lineage>
</organism>
<protein>
    <submittedName>
        <fullName evidence="1">Aldose 1-epimerase family protein</fullName>
    </submittedName>
</protein>